<accession>A0A7J3SLT8</accession>
<organism evidence="2">
    <name type="scientific">Fervidicoccus fontis</name>
    <dbReference type="NCBI Taxonomy" id="683846"/>
    <lineage>
        <taxon>Archaea</taxon>
        <taxon>Thermoproteota</taxon>
        <taxon>Thermoprotei</taxon>
        <taxon>Fervidicoccales</taxon>
        <taxon>Fervidicoccaceae</taxon>
        <taxon>Fervidicoccus</taxon>
    </lineage>
</organism>
<feature type="domain" description="IrrE N-terminal-like" evidence="1">
    <location>
        <begin position="39"/>
        <end position="168"/>
    </location>
</feature>
<dbReference type="Pfam" id="PF06114">
    <property type="entry name" value="Peptidase_M78"/>
    <property type="match status" value="1"/>
</dbReference>
<evidence type="ECO:0000313" key="2">
    <source>
        <dbReference type="EMBL" id="HGZ60252.1"/>
    </source>
</evidence>
<reference evidence="2" key="1">
    <citation type="journal article" date="2020" name="mSystems">
        <title>Genome- and Community-Level Interaction Insights into Carbon Utilization and Element Cycling Functions of Hydrothermarchaeota in Hydrothermal Sediment.</title>
        <authorList>
            <person name="Zhou Z."/>
            <person name="Liu Y."/>
            <person name="Xu W."/>
            <person name="Pan J."/>
            <person name="Luo Z.H."/>
            <person name="Li M."/>
        </authorList>
    </citation>
    <scope>NUCLEOTIDE SEQUENCE [LARGE SCALE GENOMIC DNA]</scope>
    <source>
        <strain evidence="2">SpSt-885</strain>
    </source>
</reference>
<name>A0A7J3SLT8_9CREN</name>
<evidence type="ECO:0000259" key="1">
    <source>
        <dbReference type="Pfam" id="PF06114"/>
    </source>
</evidence>
<dbReference type="InterPro" id="IPR052345">
    <property type="entry name" value="Rad_response_metalloprotease"/>
</dbReference>
<dbReference type="SUPFAM" id="SSF55486">
    <property type="entry name" value="Metalloproteases ('zincins'), catalytic domain"/>
    <property type="match status" value="1"/>
</dbReference>
<dbReference type="EMBL" id="DTLS01000094">
    <property type="protein sequence ID" value="HGZ60252.1"/>
    <property type="molecule type" value="Genomic_DNA"/>
</dbReference>
<dbReference type="Gene3D" id="1.10.10.2910">
    <property type="match status" value="1"/>
</dbReference>
<dbReference type="PANTHER" id="PTHR43236:SF1">
    <property type="entry name" value="BLL7220 PROTEIN"/>
    <property type="match status" value="1"/>
</dbReference>
<proteinExistence type="predicted"/>
<dbReference type="InterPro" id="IPR010359">
    <property type="entry name" value="IrrE_HExxH"/>
</dbReference>
<sequence length="252" mass="28955">MFLDRIEIEKKALEIRKSQGIDGYGVPDIFSLIQALGYYWVRYPFGQKTLCGCAYLYQGERVIVTNSSEILAREFFTAAHELGHAIYDLSYSGTSLLVDATLNDEETRNELEQRANQFAAELLLPRLKMDQFLRQVLQKKGKDLNAYDIVRIQVEFKVSYEAALNRLHSLLHISEEQREKLKKVRDMSSSRELFRAMGADDSLLDPWNQISVSPHFLQWVNDNYQAGLIPYESLKRAYTLIGAESSLPSNEC</sequence>
<dbReference type="PANTHER" id="PTHR43236">
    <property type="entry name" value="ANTITOXIN HIGA1"/>
    <property type="match status" value="1"/>
</dbReference>
<comment type="caution">
    <text evidence="2">The sequence shown here is derived from an EMBL/GenBank/DDBJ whole genome shotgun (WGS) entry which is preliminary data.</text>
</comment>
<protein>
    <submittedName>
        <fullName evidence="2">ImmA/IrrE family metallo-endopeptidase</fullName>
    </submittedName>
</protein>
<gene>
    <name evidence="2" type="ORF">ENW83_03480</name>
</gene>
<dbReference type="AlphaFoldDB" id="A0A7J3SLT8"/>